<protein>
    <recommendedName>
        <fullName evidence="2">DDE-1 domain-containing protein</fullName>
    </recommendedName>
</protein>
<dbReference type="OrthoDB" id="115958at2759"/>
<dbReference type="GeneID" id="20811898"/>
<dbReference type="VEuPathDB" id="FungiDB:H257_09902"/>
<dbReference type="EMBL" id="KI913138">
    <property type="protein sequence ID" value="ETV75943.1"/>
    <property type="molecule type" value="Genomic_DNA"/>
</dbReference>
<reference evidence="1" key="1">
    <citation type="submission" date="2013-12" db="EMBL/GenBank/DDBJ databases">
        <title>The Genome Sequence of Aphanomyces astaci APO3.</title>
        <authorList>
            <consortium name="The Broad Institute Genomics Platform"/>
            <person name="Russ C."/>
            <person name="Tyler B."/>
            <person name="van West P."/>
            <person name="Dieguez-Uribeondo J."/>
            <person name="Young S.K."/>
            <person name="Zeng Q."/>
            <person name="Gargeya S."/>
            <person name="Fitzgerald M."/>
            <person name="Abouelleil A."/>
            <person name="Alvarado L."/>
            <person name="Chapman S.B."/>
            <person name="Gainer-Dewar J."/>
            <person name="Goldberg J."/>
            <person name="Griggs A."/>
            <person name="Gujja S."/>
            <person name="Hansen M."/>
            <person name="Howarth C."/>
            <person name="Imamovic A."/>
            <person name="Ireland A."/>
            <person name="Larimer J."/>
            <person name="McCowan C."/>
            <person name="Murphy C."/>
            <person name="Pearson M."/>
            <person name="Poon T.W."/>
            <person name="Priest M."/>
            <person name="Roberts A."/>
            <person name="Saif S."/>
            <person name="Shea T."/>
            <person name="Sykes S."/>
            <person name="Wortman J."/>
            <person name="Nusbaum C."/>
            <person name="Birren B."/>
        </authorList>
    </citation>
    <scope>NUCLEOTIDE SEQUENCE [LARGE SCALE GENOMIC DNA]</scope>
    <source>
        <strain evidence="1">APO3</strain>
    </source>
</reference>
<accession>W4GAG1</accession>
<evidence type="ECO:0000313" key="1">
    <source>
        <dbReference type="EMBL" id="ETV75943.1"/>
    </source>
</evidence>
<dbReference type="RefSeq" id="XP_009834585.1">
    <property type="nucleotide sequence ID" value="XM_009836283.1"/>
</dbReference>
<organism evidence="1">
    <name type="scientific">Aphanomyces astaci</name>
    <name type="common">Crayfish plague agent</name>
    <dbReference type="NCBI Taxonomy" id="112090"/>
    <lineage>
        <taxon>Eukaryota</taxon>
        <taxon>Sar</taxon>
        <taxon>Stramenopiles</taxon>
        <taxon>Oomycota</taxon>
        <taxon>Saprolegniomycetes</taxon>
        <taxon>Saprolegniales</taxon>
        <taxon>Verrucalvaceae</taxon>
        <taxon>Aphanomyces</taxon>
    </lineage>
</organism>
<gene>
    <name evidence="1" type="ORF">H257_09902</name>
</gene>
<sequence>MEFGNASQTRSGQAKLAEGEKALVEFKNSIQKIIKDHNIDEIYNTDQTGINYDAHFTDDVIARTKELTVHFARIPPTFTWLVKPIKASMKLKWVQYLRKEVAQSGVARRKDFRLKCPKR</sequence>
<name>W4GAG1_APHAT</name>
<proteinExistence type="predicted"/>
<evidence type="ECO:0008006" key="2">
    <source>
        <dbReference type="Google" id="ProtNLM"/>
    </source>
</evidence>
<dbReference type="AlphaFoldDB" id="W4GAG1"/>